<reference evidence="1" key="1">
    <citation type="journal article" date="2014" name="Front. Microbiol.">
        <title>High frequency of phylogenetically diverse reductive dehalogenase-homologous genes in deep subseafloor sedimentary metagenomes.</title>
        <authorList>
            <person name="Kawai M."/>
            <person name="Futagami T."/>
            <person name="Toyoda A."/>
            <person name="Takaki Y."/>
            <person name="Nishi S."/>
            <person name="Hori S."/>
            <person name="Arai W."/>
            <person name="Tsubouchi T."/>
            <person name="Morono Y."/>
            <person name="Uchiyama I."/>
            <person name="Ito T."/>
            <person name="Fujiyama A."/>
            <person name="Inagaki F."/>
            <person name="Takami H."/>
        </authorList>
    </citation>
    <scope>NUCLEOTIDE SEQUENCE</scope>
    <source>
        <strain evidence="1">Expedition CK06-06</strain>
    </source>
</reference>
<comment type="caution">
    <text evidence="1">The sequence shown here is derived from an EMBL/GenBank/DDBJ whole genome shotgun (WGS) entry which is preliminary data.</text>
</comment>
<organism evidence="1">
    <name type="scientific">marine sediment metagenome</name>
    <dbReference type="NCBI Taxonomy" id="412755"/>
    <lineage>
        <taxon>unclassified sequences</taxon>
        <taxon>metagenomes</taxon>
        <taxon>ecological metagenomes</taxon>
    </lineage>
</organism>
<gene>
    <name evidence="1" type="ORF">S01H4_55531</name>
</gene>
<dbReference type="AlphaFoldDB" id="X1DPZ5"/>
<dbReference type="EMBL" id="BART01032058">
    <property type="protein sequence ID" value="GAH07044.1"/>
    <property type="molecule type" value="Genomic_DNA"/>
</dbReference>
<sequence length="50" mass="5717">MYILIIEITNNITLAVYKLRKKKFILISINEITAKDNPNSSCSRIGKNGY</sequence>
<name>X1DPZ5_9ZZZZ</name>
<evidence type="ECO:0000313" key="1">
    <source>
        <dbReference type="EMBL" id="GAH07044.1"/>
    </source>
</evidence>
<proteinExistence type="predicted"/>
<protein>
    <submittedName>
        <fullName evidence="1">Uncharacterized protein</fullName>
    </submittedName>
</protein>
<accession>X1DPZ5</accession>